<keyword evidence="1 2" id="KW-0175">Coiled coil</keyword>
<feature type="domain" description="RecF/RecN/SMC N-terminal" evidence="3">
    <location>
        <begin position="5"/>
        <end position="773"/>
    </location>
</feature>
<dbReference type="EMBL" id="BMNL01000003">
    <property type="protein sequence ID" value="GGP21211.1"/>
    <property type="molecule type" value="Genomic_DNA"/>
</dbReference>
<dbReference type="Gene3D" id="1.20.120.330">
    <property type="entry name" value="Nucleotidyltransferases domain 2"/>
    <property type="match status" value="1"/>
</dbReference>
<protein>
    <submittedName>
        <fullName evidence="4">Chromosome segregation protein SMC</fullName>
    </submittedName>
</protein>
<proteinExistence type="predicted"/>
<dbReference type="OrthoDB" id="25344at2157"/>
<dbReference type="SUPFAM" id="SSF52540">
    <property type="entry name" value="P-loop containing nucleoside triphosphate hydrolases"/>
    <property type="match status" value="1"/>
</dbReference>
<sequence length="791" mass="90742">MKYTIGKIELINFKVFKGEKIFELGPGLTLIHGPIGVGKSSLIQSIEYALYGEQLEIKEKIARLSDLINEDSDYAKVGISFLDGKNRLNIERSLVRQKDSARQEIIIDGNKGDENELSKLIGLSDDDFERFILITHRTLEQLAYGSTQRRTVIIDRLFDIDYLDSILRLLPIDAVGKAIDDRKRAIAGAVDARELKQRYGSLEAAKRRAAELREEMERNKAELEKLSAAYGDMLKRRSAIMGKIKDVEAQYRQYIMLSEKLKELQSRGPTSKRSELDVAGEAEVLRAMLMSRLEENLMEAEAQALAKASSMDELLTAMYDSMKRLEERTSEIGDDLRQYKDQSEKSREELEKLRMSVSLMDERIKALEPSVERYRAAEREAGGLPAAKAELERLRARYEEAEREASYKSALSVVISHIRASGDERCPICGSKLEAGALDRIRIDIDEGEVRELRNRIDRLERLVDEMELLHPIYLQYVELEKRAREARDRLEEEINKMERLERAVRDLERKYADLSNFLPVVRERMERLEEAYEEAERVKRMEKIRSELSGLEQLLREHNVNVEEAVRLESELGEVNNRLESIRNRLEVLGSEYMQLETKLSKVESMGIDVENTLKEIEELEGILSRFTRIRDGLLKVQREARQRIIEGLAGEFNSMFKRIYPYGDLGGVAIELEQRERGDYAYALYAIRRGRKVPMSRLSDGQRLTIAISFVLAMYKLIDHKFGFILMDEPLPYVDENVKKALAALLVNILREGITNQVIIATQDSTLMNVISEEAKDTGIGIGTIELGK</sequence>
<dbReference type="SUPFAM" id="SSF75712">
    <property type="entry name" value="Rad50 coiled-coil Zn hook"/>
    <property type="match status" value="1"/>
</dbReference>
<evidence type="ECO:0000313" key="4">
    <source>
        <dbReference type="EMBL" id="GGP21211.1"/>
    </source>
</evidence>
<feature type="coiled-coil region" evidence="2">
    <location>
        <begin position="322"/>
        <end position="356"/>
    </location>
</feature>
<evidence type="ECO:0000256" key="2">
    <source>
        <dbReference type="SAM" id="Coils"/>
    </source>
</evidence>
<feature type="coiled-coil region" evidence="2">
    <location>
        <begin position="443"/>
        <end position="600"/>
    </location>
</feature>
<reference evidence="4" key="1">
    <citation type="journal article" date="2014" name="Int. J. Syst. Evol. Microbiol.">
        <title>Complete genome sequence of Corynebacterium casei LMG S-19264T (=DSM 44701T), isolated from a smear-ripened cheese.</title>
        <authorList>
            <consortium name="US DOE Joint Genome Institute (JGI-PGF)"/>
            <person name="Walter F."/>
            <person name="Albersmeier A."/>
            <person name="Kalinowski J."/>
            <person name="Ruckert C."/>
        </authorList>
    </citation>
    <scope>NUCLEOTIDE SEQUENCE</scope>
    <source>
        <strain evidence="4">JCM 10088</strain>
    </source>
</reference>
<organism evidence="4 5">
    <name type="scientific">Thermocladium modestius</name>
    <dbReference type="NCBI Taxonomy" id="62609"/>
    <lineage>
        <taxon>Archaea</taxon>
        <taxon>Thermoproteota</taxon>
        <taxon>Thermoprotei</taxon>
        <taxon>Thermoproteales</taxon>
        <taxon>Thermoproteaceae</taxon>
        <taxon>Thermocladium</taxon>
    </lineage>
</organism>
<feature type="coiled-coil region" evidence="2">
    <location>
        <begin position="384"/>
        <end position="411"/>
    </location>
</feature>
<dbReference type="AlphaFoldDB" id="A0A830GUV0"/>
<feature type="coiled-coil region" evidence="2">
    <location>
        <begin position="192"/>
        <end position="267"/>
    </location>
</feature>
<dbReference type="Proteomes" id="UP000610960">
    <property type="component" value="Unassembled WGS sequence"/>
</dbReference>
<dbReference type="Gene3D" id="3.40.50.300">
    <property type="entry name" value="P-loop containing nucleotide triphosphate hydrolases"/>
    <property type="match status" value="2"/>
</dbReference>
<accession>A0A830GUV0</accession>
<evidence type="ECO:0000313" key="5">
    <source>
        <dbReference type="Proteomes" id="UP000610960"/>
    </source>
</evidence>
<evidence type="ECO:0000259" key="3">
    <source>
        <dbReference type="Pfam" id="PF02463"/>
    </source>
</evidence>
<dbReference type="PANTHER" id="PTHR32114:SF2">
    <property type="entry name" value="ABC TRANSPORTER ABCH.3"/>
    <property type="match status" value="1"/>
</dbReference>
<dbReference type="PANTHER" id="PTHR32114">
    <property type="entry name" value="ABC TRANSPORTER ABCH.3"/>
    <property type="match status" value="1"/>
</dbReference>
<dbReference type="RefSeq" id="WP_188596543.1">
    <property type="nucleotide sequence ID" value="NZ_BMNL01000003.1"/>
</dbReference>
<keyword evidence="5" id="KW-1185">Reference proteome</keyword>
<reference evidence="4" key="2">
    <citation type="submission" date="2020-09" db="EMBL/GenBank/DDBJ databases">
        <authorList>
            <person name="Sun Q."/>
            <person name="Ohkuma M."/>
        </authorList>
    </citation>
    <scope>NUCLEOTIDE SEQUENCE</scope>
    <source>
        <strain evidence="4">JCM 10088</strain>
    </source>
</reference>
<dbReference type="InterPro" id="IPR003395">
    <property type="entry name" value="RecF/RecN/SMC_N"/>
</dbReference>
<comment type="caution">
    <text evidence="4">The sequence shown here is derived from an EMBL/GenBank/DDBJ whole genome shotgun (WGS) entry which is preliminary data.</text>
</comment>
<dbReference type="InterPro" id="IPR027417">
    <property type="entry name" value="P-loop_NTPase"/>
</dbReference>
<dbReference type="Pfam" id="PF02463">
    <property type="entry name" value="SMC_N"/>
    <property type="match status" value="1"/>
</dbReference>
<name>A0A830GUV0_9CREN</name>
<gene>
    <name evidence="4" type="ORF">GCM10007981_12100</name>
</gene>
<evidence type="ECO:0000256" key="1">
    <source>
        <dbReference type="ARBA" id="ARBA00023054"/>
    </source>
</evidence>